<sequence length="73" mass="8436">MSLGVNQLERQGNMQYWRGDLIAILIQVISELPEMQLVYKYVLKNGKLILTILCGYLIGHQAFLPPFECRVRV</sequence>
<proteinExistence type="predicted"/>
<dbReference type="AlphaFoldDB" id="A0A2T8IMF3"/>
<dbReference type="Gramene" id="PVH38860">
    <property type="protein sequence ID" value="PVH38860"/>
    <property type="gene ID" value="PAHAL_5G371400"/>
</dbReference>
<accession>A0A2T8IMF3</accession>
<dbReference type="EMBL" id="CM008050">
    <property type="protein sequence ID" value="PVH38860.1"/>
    <property type="molecule type" value="Genomic_DNA"/>
</dbReference>
<dbReference type="Proteomes" id="UP000243499">
    <property type="component" value="Chromosome 5"/>
</dbReference>
<organism evidence="1">
    <name type="scientific">Panicum hallii</name>
    <dbReference type="NCBI Taxonomy" id="206008"/>
    <lineage>
        <taxon>Eukaryota</taxon>
        <taxon>Viridiplantae</taxon>
        <taxon>Streptophyta</taxon>
        <taxon>Embryophyta</taxon>
        <taxon>Tracheophyta</taxon>
        <taxon>Spermatophyta</taxon>
        <taxon>Magnoliopsida</taxon>
        <taxon>Liliopsida</taxon>
        <taxon>Poales</taxon>
        <taxon>Poaceae</taxon>
        <taxon>PACMAD clade</taxon>
        <taxon>Panicoideae</taxon>
        <taxon>Panicodae</taxon>
        <taxon>Paniceae</taxon>
        <taxon>Panicinae</taxon>
        <taxon>Panicum</taxon>
        <taxon>Panicum sect. Panicum</taxon>
    </lineage>
</organism>
<gene>
    <name evidence="1" type="ORF">PAHAL_5G371400</name>
</gene>
<reference evidence="1" key="1">
    <citation type="submission" date="2018-04" db="EMBL/GenBank/DDBJ databases">
        <title>WGS assembly of Panicum hallii.</title>
        <authorList>
            <person name="Lovell J."/>
            <person name="Jenkins J."/>
            <person name="Lowry D."/>
            <person name="Mamidi S."/>
            <person name="Sreedasyam A."/>
            <person name="Weng X."/>
            <person name="Barry K."/>
            <person name="Bonette J."/>
            <person name="Campitelli B."/>
            <person name="Daum C."/>
            <person name="Gordon S."/>
            <person name="Gould B."/>
            <person name="Lipzen A."/>
            <person name="Macqueen A."/>
            <person name="Palacio-Mejia J."/>
            <person name="Plott C."/>
            <person name="Shakirov E."/>
            <person name="Shu S."/>
            <person name="Yoshinaga Y."/>
            <person name="Zane M."/>
            <person name="Rokhsar D."/>
            <person name="Grimwood J."/>
            <person name="Schmutz J."/>
            <person name="Juenger T."/>
        </authorList>
    </citation>
    <scope>NUCLEOTIDE SEQUENCE [LARGE SCALE GENOMIC DNA]</scope>
    <source>
        <strain evidence="1">FIL2</strain>
    </source>
</reference>
<protein>
    <submittedName>
        <fullName evidence="1">Uncharacterized protein</fullName>
    </submittedName>
</protein>
<name>A0A2T8IMF3_9POAL</name>
<evidence type="ECO:0000313" key="1">
    <source>
        <dbReference type="EMBL" id="PVH38860.1"/>
    </source>
</evidence>